<name>A0ABS5ZDC8_9GAMM</name>
<organism evidence="2 3">
    <name type="scientific">Zooshikella harenae</name>
    <dbReference type="NCBI Taxonomy" id="2827238"/>
    <lineage>
        <taxon>Bacteria</taxon>
        <taxon>Pseudomonadati</taxon>
        <taxon>Pseudomonadota</taxon>
        <taxon>Gammaproteobacteria</taxon>
        <taxon>Oceanospirillales</taxon>
        <taxon>Zooshikellaceae</taxon>
        <taxon>Zooshikella</taxon>
    </lineage>
</organism>
<evidence type="ECO:0000313" key="3">
    <source>
        <dbReference type="Proteomes" id="UP000690515"/>
    </source>
</evidence>
<comment type="caution">
    <text evidence="2">The sequence shown here is derived from an EMBL/GenBank/DDBJ whole genome shotgun (WGS) entry which is preliminary data.</text>
</comment>
<feature type="region of interest" description="Disordered" evidence="1">
    <location>
        <begin position="23"/>
        <end position="64"/>
    </location>
</feature>
<gene>
    <name evidence="2" type="ORF">KCG35_13455</name>
</gene>
<dbReference type="EMBL" id="JAGSOY010000030">
    <property type="protein sequence ID" value="MBU2712072.1"/>
    <property type="molecule type" value="Genomic_DNA"/>
</dbReference>
<proteinExistence type="predicted"/>
<dbReference type="RefSeq" id="WP_215820292.1">
    <property type="nucleotide sequence ID" value="NZ_JAGSOY010000030.1"/>
</dbReference>
<keyword evidence="3" id="KW-1185">Reference proteome</keyword>
<feature type="compositionally biased region" description="Polar residues" evidence="1">
    <location>
        <begin position="39"/>
        <end position="49"/>
    </location>
</feature>
<evidence type="ECO:0008006" key="4">
    <source>
        <dbReference type="Google" id="ProtNLM"/>
    </source>
</evidence>
<reference evidence="2 3" key="1">
    <citation type="submission" date="2021-04" db="EMBL/GenBank/DDBJ databases">
        <authorList>
            <person name="Pira H."/>
            <person name="Risdian C."/>
            <person name="Wink J."/>
        </authorList>
    </citation>
    <scope>NUCLEOTIDE SEQUENCE [LARGE SCALE GENOMIC DNA]</scope>
    <source>
        <strain evidence="2 3">WH53</strain>
    </source>
</reference>
<evidence type="ECO:0000256" key="1">
    <source>
        <dbReference type="SAM" id="MobiDB-lite"/>
    </source>
</evidence>
<feature type="compositionally biased region" description="Basic and acidic residues" evidence="1">
    <location>
        <begin position="23"/>
        <end position="38"/>
    </location>
</feature>
<dbReference type="Proteomes" id="UP000690515">
    <property type="component" value="Unassembled WGS sequence"/>
</dbReference>
<evidence type="ECO:0000313" key="2">
    <source>
        <dbReference type="EMBL" id="MBU2712072.1"/>
    </source>
</evidence>
<accession>A0ABS5ZDC8</accession>
<sequence length="185" mass="21169">MQKVLARLRQFFLSSPACRKQHDLQSRGSKYHLDDVSDRSVSNTQQESVHPSPKAKSQHEPFKRDIQKTSPDFIQIEDEFIIRTLWEVKAEKHGLKGLFLNTYQELEKTLPSVDKATPIFIDIQLPNSTKDGFEIARTLFQHGYTDLYLSTGSLASELEEIPCIKEIVGKDFPIHILINSTEPTT</sequence>
<protein>
    <recommendedName>
        <fullName evidence="4">Response regulator</fullName>
    </recommendedName>
</protein>